<name>A0A8B0SLW1_9GAMM</name>
<accession>A0A8B0SLW1</accession>
<reference evidence="2" key="2">
    <citation type="submission" date="2021-04" db="EMBL/GenBank/DDBJ databases">
        <title>Complete Genome and methylome analysis of Thiothrix fructosivorans ATCC 49748.</title>
        <authorList>
            <person name="Fomenkov A."/>
            <person name="Sun L."/>
            <person name="Vincze T."/>
            <person name="Grabovich M.Y."/>
            <person name="Roberts R.J."/>
        </authorList>
    </citation>
    <scope>NUCLEOTIDE SEQUENCE</scope>
    <source>
        <strain evidence="2">ATCC 49748</strain>
    </source>
</reference>
<organism evidence="2">
    <name type="scientific">Thiothrix fructosivorans</name>
    <dbReference type="NCBI Taxonomy" id="111770"/>
    <lineage>
        <taxon>Bacteria</taxon>
        <taxon>Pseudomonadati</taxon>
        <taxon>Pseudomonadota</taxon>
        <taxon>Gammaproteobacteria</taxon>
        <taxon>Thiotrichales</taxon>
        <taxon>Thiotrichaceae</taxon>
        <taxon>Thiothrix</taxon>
    </lineage>
</organism>
<dbReference type="RefSeq" id="WP_207252859.1">
    <property type="nucleotide sequence ID" value="NZ_JAFMPM010000008.1"/>
</dbReference>
<dbReference type="EMBL" id="CP072748">
    <property type="protein sequence ID" value="QTX09922.1"/>
    <property type="molecule type" value="Genomic_DNA"/>
</dbReference>
<dbReference type="AlphaFoldDB" id="A0A8B0SLW1"/>
<evidence type="ECO:0000313" key="2">
    <source>
        <dbReference type="EMBL" id="QTX09922.1"/>
    </source>
</evidence>
<protein>
    <submittedName>
        <fullName evidence="2">Uncharacterized protein</fullName>
    </submittedName>
</protein>
<gene>
    <name evidence="2" type="ORF">J1836_015110</name>
    <name evidence="1" type="ORF">J1836_19720</name>
</gene>
<proteinExistence type="predicted"/>
<dbReference type="Proteomes" id="UP000664466">
    <property type="component" value="Unassembled WGS sequence"/>
</dbReference>
<evidence type="ECO:0000313" key="3">
    <source>
        <dbReference type="Proteomes" id="UP000664466"/>
    </source>
</evidence>
<keyword evidence="3" id="KW-1185">Reference proteome</keyword>
<evidence type="ECO:0000313" key="1">
    <source>
        <dbReference type="EMBL" id="MBO0615130.1"/>
    </source>
</evidence>
<dbReference type="EMBL" id="JAFMPM010000008">
    <property type="protein sequence ID" value="MBO0615130.1"/>
    <property type="molecule type" value="Genomic_DNA"/>
</dbReference>
<reference evidence="1 3" key="1">
    <citation type="submission" date="2021-03" db="EMBL/GenBank/DDBJ databases">
        <title>Draft genome and methylome analysis of Thiotrix fructosivoruns ATCC 49748.</title>
        <authorList>
            <person name="Fomenkov A."/>
            <person name="Grabovich M.Y."/>
            <person name="Roberts R.J."/>
        </authorList>
    </citation>
    <scope>NUCLEOTIDE SEQUENCE [LARGE SCALE GENOMIC DNA]</scope>
    <source>
        <strain evidence="1 3">ATCC 49748</strain>
    </source>
</reference>
<sequence length="90" mass="10450">MDVDLTYLEQVILYSTFKLRDYFVFATKPLKESNSVPYRIEQTIEGIENKVGKKLVVPKPKSIHEEGSSFDSFGNKNIEKYLGRRYAGQR</sequence>